<keyword evidence="2" id="KW-1185">Reference proteome</keyword>
<proteinExistence type="predicted"/>
<dbReference type="Proteomes" id="UP000814140">
    <property type="component" value="Unassembled WGS sequence"/>
</dbReference>
<organism evidence="1 2">
    <name type="scientific">Artomyces pyxidatus</name>
    <dbReference type="NCBI Taxonomy" id="48021"/>
    <lineage>
        <taxon>Eukaryota</taxon>
        <taxon>Fungi</taxon>
        <taxon>Dikarya</taxon>
        <taxon>Basidiomycota</taxon>
        <taxon>Agaricomycotina</taxon>
        <taxon>Agaricomycetes</taxon>
        <taxon>Russulales</taxon>
        <taxon>Auriscalpiaceae</taxon>
        <taxon>Artomyces</taxon>
    </lineage>
</organism>
<accession>A0ACB8TCP3</accession>
<sequence>MCSSVSHSSATLPDVDLTWPKSAQKARASKILSAQLPSSPSRPGQTSGFGPGPSLGFRIGGRDIPSAGSCKAI</sequence>
<protein>
    <submittedName>
        <fullName evidence="1">Uncharacterized protein</fullName>
    </submittedName>
</protein>
<gene>
    <name evidence="1" type="ORF">BV25DRAFT_1378930</name>
</gene>
<reference evidence="1" key="1">
    <citation type="submission" date="2021-03" db="EMBL/GenBank/DDBJ databases">
        <authorList>
            <consortium name="DOE Joint Genome Institute"/>
            <person name="Ahrendt S."/>
            <person name="Looney B.P."/>
            <person name="Miyauchi S."/>
            <person name="Morin E."/>
            <person name="Drula E."/>
            <person name="Courty P.E."/>
            <person name="Chicoki N."/>
            <person name="Fauchery L."/>
            <person name="Kohler A."/>
            <person name="Kuo A."/>
            <person name="Labutti K."/>
            <person name="Pangilinan J."/>
            <person name="Lipzen A."/>
            <person name="Riley R."/>
            <person name="Andreopoulos W."/>
            <person name="He G."/>
            <person name="Johnson J."/>
            <person name="Barry K.W."/>
            <person name="Grigoriev I.V."/>
            <person name="Nagy L."/>
            <person name="Hibbett D."/>
            <person name="Henrissat B."/>
            <person name="Matheny P.B."/>
            <person name="Labbe J."/>
            <person name="Martin F."/>
        </authorList>
    </citation>
    <scope>NUCLEOTIDE SEQUENCE</scope>
    <source>
        <strain evidence="1">HHB10654</strain>
    </source>
</reference>
<dbReference type="EMBL" id="MU277192">
    <property type="protein sequence ID" value="KAI0066438.1"/>
    <property type="molecule type" value="Genomic_DNA"/>
</dbReference>
<reference evidence="1" key="2">
    <citation type="journal article" date="2022" name="New Phytol.">
        <title>Evolutionary transition to the ectomycorrhizal habit in the genomes of a hyperdiverse lineage of mushroom-forming fungi.</title>
        <authorList>
            <person name="Looney B."/>
            <person name="Miyauchi S."/>
            <person name="Morin E."/>
            <person name="Drula E."/>
            <person name="Courty P.E."/>
            <person name="Kohler A."/>
            <person name="Kuo A."/>
            <person name="LaButti K."/>
            <person name="Pangilinan J."/>
            <person name="Lipzen A."/>
            <person name="Riley R."/>
            <person name="Andreopoulos W."/>
            <person name="He G."/>
            <person name="Johnson J."/>
            <person name="Nolan M."/>
            <person name="Tritt A."/>
            <person name="Barry K.W."/>
            <person name="Grigoriev I.V."/>
            <person name="Nagy L.G."/>
            <person name="Hibbett D."/>
            <person name="Henrissat B."/>
            <person name="Matheny P.B."/>
            <person name="Labbe J."/>
            <person name="Martin F.M."/>
        </authorList>
    </citation>
    <scope>NUCLEOTIDE SEQUENCE</scope>
    <source>
        <strain evidence="1">HHB10654</strain>
    </source>
</reference>
<evidence type="ECO:0000313" key="2">
    <source>
        <dbReference type="Proteomes" id="UP000814140"/>
    </source>
</evidence>
<evidence type="ECO:0000313" key="1">
    <source>
        <dbReference type="EMBL" id="KAI0066438.1"/>
    </source>
</evidence>
<name>A0ACB8TCP3_9AGAM</name>
<comment type="caution">
    <text evidence="1">The sequence shown here is derived from an EMBL/GenBank/DDBJ whole genome shotgun (WGS) entry which is preliminary data.</text>
</comment>